<dbReference type="GO" id="GO:0005829">
    <property type="term" value="C:cytosol"/>
    <property type="evidence" value="ECO:0007669"/>
    <property type="project" value="TreeGrafter"/>
</dbReference>
<keyword evidence="1" id="KW-0805">Transcription regulation</keyword>
<evidence type="ECO:0000256" key="2">
    <source>
        <dbReference type="ARBA" id="ARBA00023125"/>
    </source>
</evidence>
<dbReference type="PATRIC" id="fig|1548749.3.peg.1338"/>
<dbReference type="InterPro" id="IPR012318">
    <property type="entry name" value="HTH_CRP"/>
</dbReference>
<evidence type="ECO:0000256" key="3">
    <source>
        <dbReference type="ARBA" id="ARBA00023163"/>
    </source>
</evidence>
<gene>
    <name evidence="6" type="ORF">LS48_06315</name>
</gene>
<organism evidence="6 7">
    <name type="scientific">Aequorivita aquimaris</name>
    <dbReference type="NCBI Taxonomy" id="1548749"/>
    <lineage>
        <taxon>Bacteria</taxon>
        <taxon>Pseudomonadati</taxon>
        <taxon>Bacteroidota</taxon>
        <taxon>Flavobacteriia</taxon>
        <taxon>Flavobacteriales</taxon>
        <taxon>Flavobacteriaceae</taxon>
        <taxon>Aequorivita</taxon>
    </lineage>
</organism>
<dbReference type="Pfam" id="PF00027">
    <property type="entry name" value="cNMP_binding"/>
    <property type="match status" value="1"/>
</dbReference>
<dbReference type="InterPro" id="IPR014710">
    <property type="entry name" value="RmlC-like_jellyroll"/>
</dbReference>
<dbReference type="STRING" id="1548749.LS48_06315"/>
<feature type="domain" description="HTH crp-type" evidence="5">
    <location>
        <begin position="130"/>
        <end position="195"/>
    </location>
</feature>
<dbReference type="EMBL" id="JRWG01000003">
    <property type="protein sequence ID" value="KXO00082.1"/>
    <property type="molecule type" value="Genomic_DNA"/>
</dbReference>
<dbReference type="PROSITE" id="PS51063">
    <property type="entry name" value="HTH_CRP_2"/>
    <property type="match status" value="1"/>
</dbReference>
<sequence length="195" mass="22623">MIPENLLLNYGATLENIKASEIILHENKRADFYFQIKTGEVKMFNINEQGKEFVQGIFYDGESFGEPPLLGDFKYPASASAVKQTQLYKLSKTKLFELLTENPEINLKFTKALAKRLYYKATILKEISVHPPEHRILTLIDFLKRKYGSEELFQVELTRQQIADLTGQRVETVIRAIKQLEQDGEIKLIKHKVFR</sequence>
<dbReference type="CDD" id="cd00038">
    <property type="entry name" value="CAP_ED"/>
    <property type="match status" value="1"/>
</dbReference>
<dbReference type="GO" id="GO:0003700">
    <property type="term" value="F:DNA-binding transcription factor activity"/>
    <property type="evidence" value="ECO:0007669"/>
    <property type="project" value="TreeGrafter"/>
</dbReference>
<dbReference type="PANTHER" id="PTHR24567">
    <property type="entry name" value="CRP FAMILY TRANSCRIPTIONAL REGULATORY PROTEIN"/>
    <property type="match status" value="1"/>
</dbReference>
<dbReference type="CDD" id="cd00092">
    <property type="entry name" value="HTH_CRP"/>
    <property type="match status" value="1"/>
</dbReference>
<evidence type="ECO:0000259" key="5">
    <source>
        <dbReference type="PROSITE" id="PS51063"/>
    </source>
</evidence>
<dbReference type="SMART" id="SM00100">
    <property type="entry name" value="cNMP"/>
    <property type="match status" value="1"/>
</dbReference>
<dbReference type="Gene3D" id="2.60.120.10">
    <property type="entry name" value="Jelly Rolls"/>
    <property type="match status" value="1"/>
</dbReference>
<dbReference type="InterPro" id="IPR036390">
    <property type="entry name" value="WH_DNA-bd_sf"/>
</dbReference>
<accession>A0A137RIS4</accession>
<reference evidence="6 7" key="2">
    <citation type="journal article" date="2016" name="Int. J. Syst. Evol. Microbiol.">
        <title>Vitellibacter aquimaris sp. nov., a marine bacterium isolated from seawater.</title>
        <authorList>
            <person name="Thevarajoo S."/>
            <person name="Selvaratnam C."/>
            <person name="Goh K.M."/>
            <person name="Hong K.W."/>
            <person name="Chan X.Y."/>
            <person name="Chan K.G."/>
            <person name="Chong C.S."/>
        </authorList>
    </citation>
    <scope>NUCLEOTIDE SEQUENCE [LARGE SCALE GENOMIC DNA]</scope>
    <source>
        <strain evidence="6 7">D-24</strain>
    </source>
</reference>
<evidence type="ECO:0000313" key="7">
    <source>
        <dbReference type="Proteomes" id="UP000070138"/>
    </source>
</evidence>
<evidence type="ECO:0000256" key="1">
    <source>
        <dbReference type="ARBA" id="ARBA00023015"/>
    </source>
</evidence>
<dbReference type="PROSITE" id="PS50042">
    <property type="entry name" value="CNMP_BINDING_3"/>
    <property type="match status" value="1"/>
</dbReference>
<feature type="domain" description="Cyclic nucleotide-binding" evidence="4">
    <location>
        <begin position="17"/>
        <end position="116"/>
    </location>
</feature>
<reference evidence="7" key="1">
    <citation type="submission" date="2014-10" db="EMBL/GenBank/DDBJ databases">
        <title>Genome sequencing of Vitellibacter sp. D-24.</title>
        <authorList>
            <person name="Thevarajoo S."/>
            <person name="Selvaratnam C."/>
            <person name="Goh K.M."/>
            <person name="Chong C.S."/>
        </authorList>
    </citation>
    <scope>NUCLEOTIDE SEQUENCE [LARGE SCALE GENOMIC DNA]</scope>
    <source>
        <strain evidence="7">D-24</strain>
    </source>
</reference>
<keyword evidence="2" id="KW-0238">DNA-binding</keyword>
<dbReference type="OrthoDB" id="667966at2"/>
<keyword evidence="3" id="KW-0804">Transcription</keyword>
<dbReference type="SUPFAM" id="SSF51206">
    <property type="entry name" value="cAMP-binding domain-like"/>
    <property type="match status" value="1"/>
</dbReference>
<dbReference type="GO" id="GO:0003677">
    <property type="term" value="F:DNA binding"/>
    <property type="evidence" value="ECO:0007669"/>
    <property type="project" value="UniProtKB-KW"/>
</dbReference>
<dbReference type="InterPro" id="IPR000595">
    <property type="entry name" value="cNMP-bd_dom"/>
</dbReference>
<dbReference type="AlphaFoldDB" id="A0A137RIS4"/>
<dbReference type="Proteomes" id="UP000070138">
    <property type="component" value="Unassembled WGS sequence"/>
</dbReference>
<dbReference type="InterPro" id="IPR018490">
    <property type="entry name" value="cNMP-bd_dom_sf"/>
</dbReference>
<dbReference type="RefSeq" id="WP_062621121.1">
    <property type="nucleotide sequence ID" value="NZ_JRWG01000003.1"/>
</dbReference>
<protein>
    <submittedName>
        <fullName evidence="6">Cyclic nucleotide-binding protein</fullName>
    </submittedName>
</protein>
<name>A0A137RIS4_9FLAO</name>
<dbReference type="SUPFAM" id="SSF46785">
    <property type="entry name" value="Winged helix' DNA-binding domain"/>
    <property type="match status" value="1"/>
</dbReference>
<evidence type="ECO:0000259" key="4">
    <source>
        <dbReference type="PROSITE" id="PS50042"/>
    </source>
</evidence>
<evidence type="ECO:0000313" key="6">
    <source>
        <dbReference type="EMBL" id="KXO00082.1"/>
    </source>
</evidence>
<dbReference type="SMART" id="SM00419">
    <property type="entry name" value="HTH_CRP"/>
    <property type="match status" value="1"/>
</dbReference>
<proteinExistence type="predicted"/>
<dbReference type="PRINTS" id="PR00034">
    <property type="entry name" value="HTHCRP"/>
</dbReference>
<dbReference type="InterPro" id="IPR050397">
    <property type="entry name" value="Env_Response_Regulators"/>
</dbReference>
<dbReference type="PANTHER" id="PTHR24567:SF28">
    <property type="entry name" value="LISTERIOLYSIN REGULATORY PROTEIN"/>
    <property type="match status" value="1"/>
</dbReference>
<dbReference type="Pfam" id="PF13545">
    <property type="entry name" value="HTH_Crp_2"/>
    <property type="match status" value="1"/>
</dbReference>
<keyword evidence="7" id="KW-1185">Reference proteome</keyword>
<comment type="caution">
    <text evidence="6">The sequence shown here is derived from an EMBL/GenBank/DDBJ whole genome shotgun (WGS) entry which is preliminary data.</text>
</comment>